<comment type="caution">
    <text evidence="3">The sequence shown here is derived from an EMBL/GenBank/DDBJ whole genome shotgun (WGS) entry which is preliminary data.</text>
</comment>
<evidence type="ECO:0000256" key="1">
    <source>
        <dbReference type="ARBA" id="ARBA00022679"/>
    </source>
</evidence>
<dbReference type="InterPro" id="IPR000462">
    <property type="entry name" value="CDP-OH_P_trans"/>
</dbReference>
<accession>X1IN82</accession>
<dbReference type="PROSITE" id="PS00379">
    <property type="entry name" value="CDP_ALCOHOL_P_TRANSF"/>
    <property type="match status" value="1"/>
</dbReference>
<proteinExistence type="predicted"/>
<sequence length="153" mass="17184">TFNLVLALIFFLLAGLLDFIDGAVARFLQKATKKGAYLDTISDRYVEGIILLGFLFLPLPAFLLSAKVWIFLALFGSFLTTYSKAAAKEKEIVTEELKKGFLTRAERIILITLAMVLGIFNFSWLLYPIIILAIFSNITALQRIYLSLRPGQN</sequence>
<dbReference type="AlphaFoldDB" id="X1IN82"/>
<feature type="non-terminal residue" evidence="3">
    <location>
        <position position="1"/>
    </location>
</feature>
<gene>
    <name evidence="3" type="ORF">S03H2_54547</name>
</gene>
<keyword evidence="1" id="KW-0808">Transferase</keyword>
<feature type="transmembrane region" description="Helical" evidence="2">
    <location>
        <begin position="49"/>
        <end position="80"/>
    </location>
</feature>
<dbReference type="GO" id="GO:0008654">
    <property type="term" value="P:phospholipid biosynthetic process"/>
    <property type="evidence" value="ECO:0007669"/>
    <property type="project" value="InterPro"/>
</dbReference>
<organism evidence="3">
    <name type="scientific">marine sediment metagenome</name>
    <dbReference type="NCBI Taxonomy" id="412755"/>
    <lineage>
        <taxon>unclassified sequences</taxon>
        <taxon>metagenomes</taxon>
        <taxon>ecological metagenomes</taxon>
    </lineage>
</organism>
<keyword evidence="2" id="KW-0812">Transmembrane</keyword>
<protein>
    <recommendedName>
        <fullName evidence="4">CDP-alcohol phosphatidyltransferase family protein</fullName>
    </recommendedName>
</protein>
<keyword evidence="2" id="KW-1133">Transmembrane helix</keyword>
<evidence type="ECO:0008006" key="4">
    <source>
        <dbReference type="Google" id="ProtNLM"/>
    </source>
</evidence>
<evidence type="ECO:0000256" key="2">
    <source>
        <dbReference type="SAM" id="Phobius"/>
    </source>
</evidence>
<evidence type="ECO:0000313" key="3">
    <source>
        <dbReference type="EMBL" id="GAH67569.1"/>
    </source>
</evidence>
<dbReference type="GO" id="GO:0016020">
    <property type="term" value="C:membrane"/>
    <property type="evidence" value="ECO:0007669"/>
    <property type="project" value="InterPro"/>
</dbReference>
<dbReference type="InterPro" id="IPR043130">
    <property type="entry name" value="CDP-OH_PTrfase_TM_dom"/>
</dbReference>
<dbReference type="InterPro" id="IPR048254">
    <property type="entry name" value="CDP_ALCOHOL_P_TRANSF_CS"/>
</dbReference>
<dbReference type="Pfam" id="PF01066">
    <property type="entry name" value="CDP-OH_P_transf"/>
    <property type="match status" value="1"/>
</dbReference>
<dbReference type="EMBL" id="BARU01034782">
    <property type="protein sequence ID" value="GAH67569.1"/>
    <property type="molecule type" value="Genomic_DNA"/>
</dbReference>
<dbReference type="Gene3D" id="1.20.120.1760">
    <property type="match status" value="1"/>
</dbReference>
<dbReference type="GO" id="GO:0016780">
    <property type="term" value="F:phosphotransferase activity, for other substituted phosphate groups"/>
    <property type="evidence" value="ECO:0007669"/>
    <property type="project" value="InterPro"/>
</dbReference>
<name>X1IN82_9ZZZZ</name>
<reference evidence="3" key="1">
    <citation type="journal article" date="2014" name="Front. Microbiol.">
        <title>High frequency of phylogenetically diverse reductive dehalogenase-homologous genes in deep subseafloor sedimentary metagenomes.</title>
        <authorList>
            <person name="Kawai M."/>
            <person name="Futagami T."/>
            <person name="Toyoda A."/>
            <person name="Takaki Y."/>
            <person name="Nishi S."/>
            <person name="Hori S."/>
            <person name="Arai W."/>
            <person name="Tsubouchi T."/>
            <person name="Morono Y."/>
            <person name="Uchiyama I."/>
            <person name="Ito T."/>
            <person name="Fujiyama A."/>
            <person name="Inagaki F."/>
            <person name="Takami H."/>
        </authorList>
    </citation>
    <scope>NUCLEOTIDE SEQUENCE</scope>
    <source>
        <strain evidence="3">Expedition CK06-06</strain>
    </source>
</reference>
<keyword evidence="2" id="KW-0472">Membrane</keyword>